<comment type="caution">
    <text evidence="2">The sequence shown here is derived from an EMBL/GenBank/DDBJ whole genome shotgun (WGS) entry which is preliminary data.</text>
</comment>
<gene>
    <name evidence="2" type="ORF">V6N11_028619</name>
</gene>
<evidence type="ECO:0000259" key="1">
    <source>
        <dbReference type="Pfam" id="PF13456"/>
    </source>
</evidence>
<dbReference type="EMBL" id="JBBPBN010000053">
    <property type="protein sequence ID" value="KAK8990653.1"/>
    <property type="molecule type" value="Genomic_DNA"/>
</dbReference>
<evidence type="ECO:0000313" key="2">
    <source>
        <dbReference type="EMBL" id="KAK8990653.1"/>
    </source>
</evidence>
<dbReference type="InterPro" id="IPR002156">
    <property type="entry name" value="RNaseH_domain"/>
</dbReference>
<dbReference type="Pfam" id="PF13456">
    <property type="entry name" value="RVT_3"/>
    <property type="match status" value="1"/>
</dbReference>
<name>A0ABR2PQD3_9ROSI</name>
<protein>
    <recommendedName>
        <fullName evidence="1">RNase H type-1 domain-containing protein</fullName>
    </recommendedName>
</protein>
<keyword evidence="3" id="KW-1185">Reference proteome</keyword>
<organism evidence="2 3">
    <name type="scientific">Hibiscus sabdariffa</name>
    <name type="common">roselle</name>
    <dbReference type="NCBI Taxonomy" id="183260"/>
    <lineage>
        <taxon>Eukaryota</taxon>
        <taxon>Viridiplantae</taxon>
        <taxon>Streptophyta</taxon>
        <taxon>Embryophyta</taxon>
        <taxon>Tracheophyta</taxon>
        <taxon>Spermatophyta</taxon>
        <taxon>Magnoliopsida</taxon>
        <taxon>eudicotyledons</taxon>
        <taxon>Gunneridae</taxon>
        <taxon>Pentapetalae</taxon>
        <taxon>rosids</taxon>
        <taxon>malvids</taxon>
        <taxon>Malvales</taxon>
        <taxon>Malvaceae</taxon>
        <taxon>Malvoideae</taxon>
        <taxon>Hibiscus</taxon>
    </lineage>
</organism>
<evidence type="ECO:0000313" key="3">
    <source>
        <dbReference type="Proteomes" id="UP001396334"/>
    </source>
</evidence>
<feature type="domain" description="RNase H type-1" evidence="1">
    <location>
        <begin position="37"/>
        <end position="104"/>
    </location>
</feature>
<reference evidence="2 3" key="1">
    <citation type="journal article" date="2024" name="G3 (Bethesda)">
        <title>Genome assembly of Hibiscus sabdariffa L. provides insights into metabolisms of medicinal natural products.</title>
        <authorList>
            <person name="Kim T."/>
        </authorList>
    </citation>
    <scope>NUCLEOTIDE SEQUENCE [LARGE SCALE GENOMIC DNA]</scope>
    <source>
        <strain evidence="2">TK-2024</strain>
        <tissue evidence="2">Old leaves</tissue>
    </source>
</reference>
<sequence length="136" mass="15302">MDVRRSVVSSGMIRESGYLVSHDQWIVALSSLLNFERCAMDSCFRRVEMKIDNKEVAAIAARSSLTLDDSVLVLSLRELLQMDWDVKVLHIPLDSNVVTDKVAALRHSLFREGLVFVVSLDPVAATVEVEQAQWNQ</sequence>
<proteinExistence type="predicted"/>
<accession>A0ABR2PQD3</accession>
<dbReference type="Proteomes" id="UP001396334">
    <property type="component" value="Unassembled WGS sequence"/>
</dbReference>